<dbReference type="OrthoDB" id="1495718at2"/>
<dbReference type="STRING" id="1849968.A8C32_06875"/>
<dbReference type="Proteomes" id="UP000095713">
    <property type="component" value="Unassembled WGS sequence"/>
</dbReference>
<reference evidence="2 3" key="1">
    <citation type="submission" date="2016-05" db="EMBL/GenBank/DDBJ databases">
        <title>Draft Genome Sequence of Algibacter sp. Strain SK-16 Isolated from the Surface Water of Aburatsubo Inlet.</title>
        <authorList>
            <person name="Wong S.-K."/>
            <person name="Yoshizawa S."/>
            <person name="Nakajima Y."/>
            <person name="Ogura Y."/>
            <person name="Tetsuya H."/>
            <person name="Hamasaki K."/>
        </authorList>
    </citation>
    <scope>NUCLEOTIDE SEQUENCE [LARGE SCALE GENOMIC DNA]</scope>
    <source>
        <strain evidence="2 3">SK-16</strain>
    </source>
</reference>
<dbReference type="AlphaFoldDB" id="A0A1E5SIK6"/>
<dbReference type="InterPro" id="IPR021428">
    <property type="entry name" value="DUF3078"/>
</dbReference>
<feature type="chain" id="PRO_5009185030" description="DUF3078 domain-containing protein" evidence="1">
    <location>
        <begin position="19"/>
        <end position="320"/>
    </location>
</feature>
<comment type="caution">
    <text evidence="2">The sequence shown here is derived from an EMBL/GenBank/DDBJ whole genome shotgun (WGS) entry which is preliminary data.</text>
</comment>
<evidence type="ECO:0008006" key="4">
    <source>
        <dbReference type="Google" id="ProtNLM"/>
    </source>
</evidence>
<keyword evidence="1" id="KW-0732">Signal</keyword>
<gene>
    <name evidence="2" type="ORF">A8C32_06875</name>
</gene>
<feature type="signal peptide" evidence="1">
    <location>
        <begin position="1"/>
        <end position="18"/>
    </location>
</feature>
<organism evidence="2 3">
    <name type="scientific">Flavivirga aquatica</name>
    <dbReference type="NCBI Taxonomy" id="1849968"/>
    <lineage>
        <taxon>Bacteria</taxon>
        <taxon>Pseudomonadati</taxon>
        <taxon>Bacteroidota</taxon>
        <taxon>Flavobacteriia</taxon>
        <taxon>Flavobacteriales</taxon>
        <taxon>Flavobacteriaceae</taxon>
        <taxon>Flavivirga</taxon>
    </lineage>
</organism>
<accession>A0A1E5SIK6</accession>
<sequence length="320" mass="36232">MRYTLFILVCFFYHLVNAQPDSLFFKKNKIKEIGPQWIQKNKASVDLSEVTFVNWNAGGSNSISGLLGVKSSANYSDEFLTWKNNIDLRYGINKQESRELRKTDDLLEINSNLGYKPNSESHWYYSARLNFRTQLTNGYKYPDKDKPISSLLAPGYVFLGGGMEYGKDIDELSFYFSPLTLKATFVLDEDLANAGAFGVTPAVLDAAGNVITEGERVREEVGILLTNSYEMEVAENIGLKNQVSLYTDYLNNFGNIDLDWKIDFDFKVNDFVRATFGSHIRYDDDVKTTKPSEIEGEADDEAGARVQWKQFLGVGFAVDF</sequence>
<dbReference type="Pfam" id="PF11276">
    <property type="entry name" value="DUF3078"/>
    <property type="match status" value="1"/>
</dbReference>
<keyword evidence="3" id="KW-1185">Reference proteome</keyword>
<evidence type="ECO:0000256" key="1">
    <source>
        <dbReference type="SAM" id="SignalP"/>
    </source>
</evidence>
<name>A0A1E5SIK6_9FLAO</name>
<dbReference type="EMBL" id="MDJD01000054">
    <property type="protein sequence ID" value="OEJ98906.1"/>
    <property type="molecule type" value="Genomic_DNA"/>
</dbReference>
<evidence type="ECO:0000313" key="2">
    <source>
        <dbReference type="EMBL" id="OEJ98906.1"/>
    </source>
</evidence>
<evidence type="ECO:0000313" key="3">
    <source>
        <dbReference type="Proteomes" id="UP000095713"/>
    </source>
</evidence>
<proteinExistence type="predicted"/>
<dbReference type="RefSeq" id="WP_069831589.1">
    <property type="nucleotide sequence ID" value="NZ_MDJD01000054.1"/>
</dbReference>
<protein>
    <recommendedName>
        <fullName evidence="4">DUF3078 domain-containing protein</fullName>
    </recommendedName>
</protein>